<dbReference type="PANTHER" id="PTHR43546">
    <property type="entry name" value="UPF0173 METAL-DEPENDENT HYDROLASE MJ1163-RELATED"/>
    <property type="match status" value="1"/>
</dbReference>
<reference evidence="1 2" key="1">
    <citation type="journal article" date="2015" name="Nature">
        <title>rRNA introns, odd ribosomes, and small enigmatic genomes across a large radiation of phyla.</title>
        <authorList>
            <person name="Brown C.T."/>
            <person name="Hug L.A."/>
            <person name="Thomas B.C."/>
            <person name="Sharon I."/>
            <person name="Castelle C.J."/>
            <person name="Singh A."/>
            <person name="Wilkins M.J."/>
            <person name="Williams K.H."/>
            <person name="Banfield J.F."/>
        </authorList>
    </citation>
    <scope>NUCLEOTIDE SEQUENCE [LARGE SCALE GENOMIC DNA]</scope>
</reference>
<dbReference type="InterPro" id="IPR036866">
    <property type="entry name" value="RibonucZ/Hydroxyglut_hydro"/>
</dbReference>
<dbReference type="STRING" id="1619036.US58_C0041G0010"/>
<dbReference type="PANTHER" id="PTHR43546:SF3">
    <property type="entry name" value="UPF0173 METAL-DEPENDENT HYDROLASE MJ1163"/>
    <property type="match status" value="1"/>
</dbReference>
<evidence type="ECO:0000313" key="2">
    <source>
        <dbReference type="Proteomes" id="UP000034333"/>
    </source>
</evidence>
<dbReference type="Pfam" id="PF13483">
    <property type="entry name" value="Lactamase_B_3"/>
    <property type="match status" value="1"/>
</dbReference>
<comment type="caution">
    <text evidence="1">The sequence shown here is derived from an EMBL/GenBank/DDBJ whole genome shotgun (WGS) entry which is preliminary data.</text>
</comment>
<dbReference type="SUPFAM" id="SSF56281">
    <property type="entry name" value="Metallo-hydrolase/oxidoreductase"/>
    <property type="match status" value="1"/>
</dbReference>
<dbReference type="InterPro" id="IPR050114">
    <property type="entry name" value="UPF0173_UPF0282_UlaG_hydrolase"/>
</dbReference>
<dbReference type="Proteomes" id="UP000034333">
    <property type="component" value="Unassembled WGS sequence"/>
</dbReference>
<dbReference type="Gene3D" id="3.60.15.10">
    <property type="entry name" value="Ribonuclease Z/Hydroxyacylglutathione hydrolase-like"/>
    <property type="match status" value="1"/>
</dbReference>
<gene>
    <name evidence="1" type="ORF">US58_C0041G0010</name>
</gene>
<evidence type="ECO:0000313" key="1">
    <source>
        <dbReference type="EMBL" id="KKQ39112.1"/>
    </source>
</evidence>
<dbReference type="EMBL" id="LBTN01000041">
    <property type="protein sequence ID" value="KKQ39112.1"/>
    <property type="molecule type" value="Genomic_DNA"/>
</dbReference>
<name>A0A0G0HAH6_9BACT</name>
<dbReference type="AlphaFoldDB" id="A0A0G0HAH6"/>
<organism evidence="1 2">
    <name type="scientific">Candidatus Magasanikbacteria bacterium GW2011_GWA2_37_8</name>
    <dbReference type="NCBI Taxonomy" id="1619036"/>
    <lineage>
        <taxon>Bacteria</taxon>
        <taxon>Candidatus Magasanikiibacteriota</taxon>
    </lineage>
</organism>
<proteinExistence type="predicted"/>
<protein>
    <submittedName>
        <fullName evidence="1">Beta-lactamase domain protein</fullName>
    </submittedName>
</protein>
<sequence length="211" mass="23363">MKITKFGHCCLLIEENGVRILTDPGMYSSGQDNVKNIDIVLITHDHQDHLHIDSLKKVLENNPQVKIITNKSVGELLNQKNISYEAVEDGQSFSFKNVLIEAFGKEHAIIYSTLPSMANTGYFINNKLFYPGDAFTNPGKPVDILALPVAGPWTKLSDAINYAKEINPKQCFPIHDGILKSPGASHTIPPPILESVGIKFIVLEIDKEVEV</sequence>
<accession>A0A0G0HAH6</accession>